<evidence type="ECO:0000256" key="2">
    <source>
        <dbReference type="ARBA" id="ARBA00022519"/>
    </source>
</evidence>
<accession>F0T9F0</accession>
<dbReference type="InterPro" id="IPR004843">
    <property type="entry name" value="Calcineurin-like_PHP"/>
</dbReference>
<name>F0T9F0_METLA</name>
<gene>
    <name evidence="7" type="ordered locus">Metbo_1675</name>
</gene>
<dbReference type="GO" id="GO:0008758">
    <property type="term" value="F:UDP-2,3-diacylglucosamine hydrolase activity"/>
    <property type="evidence" value="ECO:0007669"/>
    <property type="project" value="TreeGrafter"/>
</dbReference>
<dbReference type="Gene3D" id="3.60.21.10">
    <property type="match status" value="1"/>
</dbReference>
<dbReference type="EMBL" id="CP002551">
    <property type="protein sequence ID" value="ADZ09901.1"/>
    <property type="molecule type" value="Genomic_DNA"/>
</dbReference>
<evidence type="ECO:0000313" key="7">
    <source>
        <dbReference type="EMBL" id="ADZ09901.1"/>
    </source>
</evidence>
<evidence type="ECO:0000313" key="8">
    <source>
        <dbReference type="Proteomes" id="UP000007490"/>
    </source>
</evidence>
<dbReference type="OrthoDB" id="31433at2157"/>
<dbReference type="eggNOG" id="arCOG01151">
    <property type="taxonomic scope" value="Archaea"/>
</dbReference>
<keyword evidence="2" id="KW-0997">Cell inner membrane</keyword>
<evidence type="ECO:0000256" key="3">
    <source>
        <dbReference type="ARBA" id="ARBA00022723"/>
    </source>
</evidence>
<dbReference type="SUPFAM" id="SSF56300">
    <property type="entry name" value="Metallo-dependent phosphatases"/>
    <property type="match status" value="1"/>
</dbReference>
<keyword evidence="5" id="KW-0464">Manganese</keyword>
<keyword evidence="8" id="KW-1185">Reference proteome</keyword>
<dbReference type="GO" id="GO:0009245">
    <property type="term" value="P:lipid A biosynthetic process"/>
    <property type="evidence" value="ECO:0007669"/>
    <property type="project" value="TreeGrafter"/>
</dbReference>
<dbReference type="Pfam" id="PF00149">
    <property type="entry name" value="Metallophos"/>
    <property type="match status" value="1"/>
</dbReference>
<dbReference type="RefSeq" id="WP_013645252.1">
    <property type="nucleotide sequence ID" value="NC_015216.1"/>
</dbReference>
<dbReference type="InterPro" id="IPR043461">
    <property type="entry name" value="LpxH-like"/>
</dbReference>
<dbReference type="GO" id="GO:0016020">
    <property type="term" value="C:membrane"/>
    <property type="evidence" value="ECO:0007669"/>
    <property type="project" value="GOC"/>
</dbReference>
<reference evidence="7 8" key="2">
    <citation type="journal article" date="2014" name="Int. J. Syst. Evol. Microbiol.">
        <title>Methanobacterium paludis sp. nov. and a novel strain of Methanobacterium lacus isolated from northern peatlands.</title>
        <authorList>
            <person name="Cadillo-Quiroz H."/>
            <person name="Brauer S.L."/>
            <person name="Goodson N."/>
            <person name="Yavitt J.B."/>
            <person name="Zinder S.H."/>
        </authorList>
    </citation>
    <scope>NUCLEOTIDE SEQUENCE [LARGE SCALE GENOMIC DNA]</scope>
    <source>
        <strain evidence="7 8">AL-21</strain>
    </source>
</reference>
<dbReference type="GO" id="GO:0046872">
    <property type="term" value="F:metal ion binding"/>
    <property type="evidence" value="ECO:0007669"/>
    <property type="project" value="UniProtKB-KW"/>
</dbReference>
<dbReference type="GeneID" id="10278132"/>
<dbReference type="HOGENOM" id="CLU_1010534_0_0_2"/>
<sequence>MMLVISDLHLGYEKSNKDAFYNFLDDYNTKLDHLIILGDFFDFWRKNNSEIVLENEKILEKLLDLEAKKIHYIIGNHDYYMLKLKERYGDNFPFEVKRNLRLEDSGKKFYFTHGYEFEAIQLEPFTIDMYEDFSEKMCFSEDFIGGVAGQIWDIIQGSDIKERLEKDPRKRFETSEESLQIYKMAISTGKCYVFGIEPHERLVFGHTHGPFINQSKTVVNSGSWTDELKNKDYQNSYVEIDDGNMDLKFYRE</sequence>
<evidence type="ECO:0000256" key="4">
    <source>
        <dbReference type="ARBA" id="ARBA00023136"/>
    </source>
</evidence>
<evidence type="ECO:0000259" key="6">
    <source>
        <dbReference type="Pfam" id="PF00149"/>
    </source>
</evidence>
<protein>
    <submittedName>
        <fullName evidence="7">Metallophosphoesterase</fullName>
    </submittedName>
</protein>
<dbReference type="AlphaFoldDB" id="F0T9F0"/>
<keyword evidence="4" id="KW-0472">Membrane</keyword>
<proteinExistence type="predicted"/>
<organism evidence="7 8">
    <name type="scientific">Methanobacterium lacus (strain AL-21)</name>
    <dbReference type="NCBI Taxonomy" id="877455"/>
    <lineage>
        <taxon>Archaea</taxon>
        <taxon>Methanobacteriati</taxon>
        <taxon>Methanobacteriota</taxon>
        <taxon>Methanomada group</taxon>
        <taxon>Methanobacteria</taxon>
        <taxon>Methanobacteriales</taxon>
        <taxon>Methanobacteriaceae</taxon>
        <taxon>Methanobacterium</taxon>
    </lineage>
</organism>
<dbReference type="KEGG" id="mel:Metbo_1675"/>
<dbReference type="Proteomes" id="UP000007490">
    <property type="component" value="Chromosome"/>
</dbReference>
<dbReference type="PANTHER" id="PTHR34990">
    <property type="entry name" value="UDP-2,3-DIACYLGLUCOSAMINE HYDROLASE-RELATED"/>
    <property type="match status" value="1"/>
</dbReference>
<feature type="domain" description="Calcineurin-like phosphoesterase" evidence="6">
    <location>
        <begin position="3"/>
        <end position="157"/>
    </location>
</feature>
<dbReference type="STRING" id="877455.Metbo_1675"/>
<keyword evidence="1" id="KW-1003">Cell membrane</keyword>
<evidence type="ECO:0000256" key="1">
    <source>
        <dbReference type="ARBA" id="ARBA00022475"/>
    </source>
</evidence>
<keyword evidence="3" id="KW-0479">Metal-binding</keyword>
<dbReference type="InterPro" id="IPR029052">
    <property type="entry name" value="Metallo-depent_PP-like"/>
</dbReference>
<reference evidence="8" key="1">
    <citation type="submission" date="2011-02" db="EMBL/GenBank/DDBJ databases">
        <title>Complete sequence of Methanobacterium sp. AL-21.</title>
        <authorList>
            <consortium name="US DOE Joint Genome Institute"/>
            <person name="Lucas S."/>
            <person name="Copeland A."/>
            <person name="Lapidus A."/>
            <person name="Cheng J.-F."/>
            <person name="Goodwin L."/>
            <person name="Pitluck S."/>
            <person name="Chertkov O."/>
            <person name="Detter J.C."/>
            <person name="Han C."/>
            <person name="Tapia R."/>
            <person name="Land M."/>
            <person name="Hauser L."/>
            <person name="Kyrpides N."/>
            <person name="Ivanova N."/>
            <person name="Mikhailova N."/>
            <person name="Pagani I."/>
            <person name="Cadillo-Quiroz H."/>
            <person name="Imachi H."/>
            <person name="Zinder S."/>
            <person name="Liu W."/>
            <person name="Woyke T."/>
        </authorList>
    </citation>
    <scope>NUCLEOTIDE SEQUENCE [LARGE SCALE GENOMIC DNA]</scope>
    <source>
        <strain evidence="8">AL-21</strain>
    </source>
</reference>
<evidence type="ECO:0000256" key="5">
    <source>
        <dbReference type="ARBA" id="ARBA00023211"/>
    </source>
</evidence>